<evidence type="ECO:0000313" key="11">
    <source>
        <dbReference type="Proteomes" id="UP000536262"/>
    </source>
</evidence>
<dbReference type="InterPro" id="IPR050556">
    <property type="entry name" value="Type_II_TA_system_RNase"/>
</dbReference>
<keyword evidence="8" id="KW-0800">Toxin</keyword>
<dbReference type="HAMAP" id="MF_00265">
    <property type="entry name" value="VapC_Nob1"/>
    <property type="match status" value="1"/>
</dbReference>
<dbReference type="EMBL" id="JACHOU010000001">
    <property type="protein sequence ID" value="MBB6352902.1"/>
    <property type="molecule type" value="Genomic_DNA"/>
</dbReference>
<evidence type="ECO:0000256" key="6">
    <source>
        <dbReference type="ARBA" id="ARBA00022842"/>
    </source>
</evidence>
<keyword evidence="11" id="KW-1185">Reference proteome</keyword>
<dbReference type="GO" id="GO:0016787">
    <property type="term" value="F:hydrolase activity"/>
    <property type="evidence" value="ECO:0007669"/>
    <property type="project" value="UniProtKB-KW"/>
</dbReference>
<proteinExistence type="inferred from homology"/>
<comment type="similarity">
    <text evidence="7 8">Belongs to the PINc/VapC protein family.</text>
</comment>
<dbReference type="EC" id="3.1.-.-" evidence="8"/>
<dbReference type="Proteomes" id="UP000536262">
    <property type="component" value="Unassembled WGS sequence"/>
</dbReference>
<evidence type="ECO:0000256" key="2">
    <source>
        <dbReference type="ARBA" id="ARBA00022649"/>
    </source>
</evidence>
<evidence type="ECO:0000256" key="8">
    <source>
        <dbReference type="HAMAP-Rule" id="MF_00265"/>
    </source>
</evidence>
<keyword evidence="2 8" id="KW-1277">Toxin-antitoxin system</keyword>
<dbReference type="GO" id="GO:0090729">
    <property type="term" value="F:toxin activity"/>
    <property type="evidence" value="ECO:0007669"/>
    <property type="project" value="UniProtKB-KW"/>
</dbReference>
<gene>
    <name evidence="8" type="primary">vapC</name>
    <name evidence="10" type="ORF">GGR00_000654</name>
</gene>
<reference evidence="10 11" key="1">
    <citation type="submission" date="2020-08" db="EMBL/GenBank/DDBJ databases">
        <title>Genomic Encyclopedia of Type Strains, Phase IV (KMG-IV): sequencing the most valuable type-strain genomes for metagenomic binning, comparative biology and taxonomic classification.</title>
        <authorList>
            <person name="Goeker M."/>
        </authorList>
    </citation>
    <scope>NUCLEOTIDE SEQUENCE [LARGE SCALE GENOMIC DNA]</scope>
    <source>
        <strain evidence="10 11">DSM 7051</strain>
    </source>
</reference>
<evidence type="ECO:0000256" key="3">
    <source>
        <dbReference type="ARBA" id="ARBA00022722"/>
    </source>
</evidence>
<dbReference type="GO" id="GO:0004540">
    <property type="term" value="F:RNA nuclease activity"/>
    <property type="evidence" value="ECO:0007669"/>
    <property type="project" value="InterPro"/>
</dbReference>
<evidence type="ECO:0000256" key="4">
    <source>
        <dbReference type="ARBA" id="ARBA00022723"/>
    </source>
</evidence>
<keyword evidence="3 8" id="KW-0540">Nuclease</keyword>
<evidence type="ECO:0000313" key="10">
    <source>
        <dbReference type="EMBL" id="MBB6352902.1"/>
    </source>
</evidence>
<dbReference type="PANTHER" id="PTHR33653">
    <property type="entry name" value="RIBONUCLEASE VAPC2"/>
    <property type="match status" value="1"/>
</dbReference>
<feature type="binding site" evidence="8">
    <location>
        <position position="104"/>
    </location>
    <ligand>
        <name>Mg(2+)</name>
        <dbReference type="ChEBI" id="CHEBI:18420"/>
    </ligand>
</feature>
<dbReference type="InterPro" id="IPR029060">
    <property type="entry name" value="PIN-like_dom_sf"/>
</dbReference>
<feature type="binding site" evidence="8">
    <location>
        <position position="5"/>
    </location>
    <ligand>
        <name>Mg(2+)</name>
        <dbReference type="ChEBI" id="CHEBI:18420"/>
    </ligand>
</feature>
<evidence type="ECO:0000256" key="7">
    <source>
        <dbReference type="ARBA" id="ARBA00038093"/>
    </source>
</evidence>
<evidence type="ECO:0000259" key="9">
    <source>
        <dbReference type="Pfam" id="PF01850"/>
    </source>
</evidence>
<dbReference type="CDD" id="cd09871">
    <property type="entry name" value="PIN_MtVapC28-VapC30-like"/>
    <property type="match status" value="1"/>
</dbReference>
<evidence type="ECO:0000256" key="1">
    <source>
        <dbReference type="ARBA" id="ARBA00001946"/>
    </source>
</evidence>
<name>A0A7X0KIW5_9HYPH</name>
<keyword evidence="6 8" id="KW-0460">Magnesium</keyword>
<evidence type="ECO:0000256" key="5">
    <source>
        <dbReference type="ARBA" id="ARBA00022801"/>
    </source>
</evidence>
<protein>
    <recommendedName>
        <fullName evidence="8">Ribonuclease VapC</fullName>
        <shortName evidence="8">RNase VapC</shortName>
        <ecNumber evidence="8">3.1.-.-</ecNumber>
    </recommendedName>
    <alternativeName>
        <fullName evidence="8">Toxin VapC</fullName>
    </alternativeName>
</protein>
<dbReference type="RefSeq" id="WP_055969507.1">
    <property type="nucleotide sequence ID" value="NZ_BAABEG010000001.1"/>
</dbReference>
<dbReference type="SUPFAM" id="SSF88723">
    <property type="entry name" value="PIN domain-like"/>
    <property type="match status" value="1"/>
</dbReference>
<dbReference type="InterPro" id="IPR022907">
    <property type="entry name" value="VapC_family"/>
</dbReference>
<comment type="cofactor">
    <cofactor evidence="1 8">
        <name>Mg(2+)</name>
        <dbReference type="ChEBI" id="CHEBI:18420"/>
    </cofactor>
</comment>
<dbReference type="PANTHER" id="PTHR33653:SF1">
    <property type="entry name" value="RIBONUCLEASE VAPC2"/>
    <property type="match status" value="1"/>
</dbReference>
<dbReference type="Pfam" id="PF01850">
    <property type="entry name" value="PIN"/>
    <property type="match status" value="1"/>
</dbReference>
<comment type="function">
    <text evidence="8">Toxic component of a toxin-antitoxin (TA) system. An RNase.</text>
</comment>
<keyword evidence="5 8" id="KW-0378">Hydrolase</keyword>
<comment type="caution">
    <text evidence="10">The sequence shown here is derived from an EMBL/GenBank/DDBJ whole genome shotgun (WGS) entry which is preliminary data.</text>
</comment>
<dbReference type="AlphaFoldDB" id="A0A7X0KIW5"/>
<dbReference type="GO" id="GO:0000287">
    <property type="term" value="F:magnesium ion binding"/>
    <property type="evidence" value="ECO:0007669"/>
    <property type="project" value="UniProtKB-UniRule"/>
</dbReference>
<sequence>MSFVDSSALVALIAAEPEGEAIAAQLEKQPPHFTSPLVMFETVVALCRIRRVPIDQITFVVHDFLARARIAIEPVEADTYITALQVYERYGKGSGHPARLNFGDCFSYAAAIRSGVPLIYKGNDFAQTDLA</sequence>
<keyword evidence="4 8" id="KW-0479">Metal-binding</keyword>
<dbReference type="Gene3D" id="3.40.50.1010">
    <property type="entry name" value="5'-nuclease"/>
    <property type="match status" value="1"/>
</dbReference>
<organism evidence="10 11">
    <name type="scientific">Aminobacter aganoensis</name>
    <dbReference type="NCBI Taxonomy" id="83264"/>
    <lineage>
        <taxon>Bacteria</taxon>
        <taxon>Pseudomonadati</taxon>
        <taxon>Pseudomonadota</taxon>
        <taxon>Alphaproteobacteria</taxon>
        <taxon>Hyphomicrobiales</taxon>
        <taxon>Phyllobacteriaceae</taxon>
        <taxon>Aminobacter</taxon>
    </lineage>
</organism>
<feature type="domain" description="PIN" evidence="9">
    <location>
        <begin position="3"/>
        <end position="129"/>
    </location>
</feature>
<dbReference type="InterPro" id="IPR002716">
    <property type="entry name" value="PIN_dom"/>
</dbReference>
<accession>A0A7X0KIW5</accession>